<keyword evidence="2" id="KW-1133">Transmembrane helix</keyword>
<evidence type="ECO:0000256" key="2">
    <source>
        <dbReference type="SAM" id="Phobius"/>
    </source>
</evidence>
<evidence type="ECO:0000256" key="1">
    <source>
        <dbReference type="SAM" id="MobiDB-lite"/>
    </source>
</evidence>
<feature type="region of interest" description="Disordered" evidence="1">
    <location>
        <begin position="1"/>
        <end position="22"/>
    </location>
</feature>
<dbReference type="OrthoDB" id="3232130at2759"/>
<dbReference type="RefSeq" id="XP_027610473.1">
    <property type="nucleotide sequence ID" value="XM_027754672.1"/>
</dbReference>
<dbReference type="EMBL" id="BFAD01000002">
    <property type="protein sequence ID" value="GBE79560.1"/>
    <property type="molecule type" value="Genomic_DNA"/>
</dbReference>
<dbReference type="AlphaFoldDB" id="A0A401GBL0"/>
<dbReference type="InParanoid" id="A0A401GBL0"/>
<sequence>MSTPKHIPSVATNSSATTSSARINRRQTSPFVHVAVLTSIVVLPYLVVRRQLVSMRRTVAQMGAANAVMRRDLKSLMTESAVRKLEHQKVLGLLRETKESMDVLKRLAERRDTARRAVEERLAHEVQDTRLKLDTLEADVLERDLARQHAEKKYHSELKALLHESQWSKAHLSTLKDLGTSLADIAAFMHEVEIKEGYSSSKDDAHGIERIRRLALRFMRSEKSSGASKRSKADAASGPDSDKQDP</sequence>
<feature type="compositionally biased region" description="Low complexity" evidence="1">
    <location>
        <begin position="9"/>
        <end position="21"/>
    </location>
</feature>
<feature type="region of interest" description="Disordered" evidence="1">
    <location>
        <begin position="221"/>
        <end position="246"/>
    </location>
</feature>
<evidence type="ECO:0000313" key="3">
    <source>
        <dbReference type="EMBL" id="GBE79560.1"/>
    </source>
</evidence>
<gene>
    <name evidence="3" type="ORF">SCP_0207600</name>
</gene>
<dbReference type="Proteomes" id="UP000287166">
    <property type="component" value="Unassembled WGS sequence"/>
</dbReference>
<protein>
    <submittedName>
        <fullName evidence="3">Uncharacterized protein</fullName>
    </submittedName>
</protein>
<name>A0A401GBL0_9APHY</name>
<dbReference type="GeneID" id="38776477"/>
<keyword evidence="2" id="KW-0472">Membrane</keyword>
<evidence type="ECO:0000313" key="4">
    <source>
        <dbReference type="Proteomes" id="UP000287166"/>
    </source>
</evidence>
<comment type="caution">
    <text evidence="3">The sequence shown here is derived from an EMBL/GenBank/DDBJ whole genome shotgun (WGS) entry which is preliminary data.</text>
</comment>
<accession>A0A401GBL0</accession>
<feature type="transmembrane region" description="Helical" evidence="2">
    <location>
        <begin position="30"/>
        <end position="48"/>
    </location>
</feature>
<proteinExistence type="predicted"/>
<keyword evidence="2" id="KW-0812">Transmembrane</keyword>
<reference evidence="3 4" key="1">
    <citation type="journal article" date="2018" name="Sci. Rep.">
        <title>Genome sequence of the cauliflower mushroom Sparassis crispa (Hanabiratake) and its association with beneficial usage.</title>
        <authorList>
            <person name="Kiyama R."/>
            <person name="Furutani Y."/>
            <person name="Kawaguchi K."/>
            <person name="Nakanishi T."/>
        </authorList>
    </citation>
    <scope>NUCLEOTIDE SEQUENCE [LARGE SCALE GENOMIC DNA]</scope>
</reference>
<organism evidence="3 4">
    <name type="scientific">Sparassis crispa</name>
    <dbReference type="NCBI Taxonomy" id="139825"/>
    <lineage>
        <taxon>Eukaryota</taxon>
        <taxon>Fungi</taxon>
        <taxon>Dikarya</taxon>
        <taxon>Basidiomycota</taxon>
        <taxon>Agaricomycotina</taxon>
        <taxon>Agaricomycetes</taxon>
        <taxon>Polyporales</taxon>
        <taxon>Sparassidaceae</taxon>
        <taxon>Sparassis</taxon>
    </lineage>
</organism>
<keyword evidence="4" id="KW-1185">Reference proteome</keyword>